<dbReference type="KEGG" id="cchl:FPL14_05990"/>
<dbReference type="InterPro" id="IPR035986">
    <property type="entry name" value="PKD_dom_sf"/>
</dbReference>
<protein>
    <submittedName>
        <fullName evidence="2">PKD domain-containing protein</fullName>
    </submittedName>
</protein>
<proteinExistence type="predicted"/>
<dbReference type="InterPro" id="IPR000601">
    <property type="entry name" value="PKD_dom"/>
</dbReference>
<dbReference type="EMBL" id="CP041969">
    <property type="protein sequence ID" value="QMV40807.1"/>
    <property type="molecule type" value="Genomic_DNA"/>
</dbReference>
<evidence type="ECO:0000313" key="2">
    <source>
        <dbReference type="EMBL" id="QMV40807.1"/>
    </source>
</evidence>
<keyword evidence="3" id="KW-1185">Reference proteome</keyword>
<reference evidence="2 3" key="1">
    <citation type="submission" date="2019-07" db="EMBL/GenBank/DDBJ databases">
        <authorList>
            <person name="Kim J.K."/>
            <person name="Cheong H.-M."/>
            <person name="Choi Y."/>
            <person name="Hwang K.J."/>
            <person name="Lee S."/>
            <person name="Choi C."/>
        </authorList>
    </citation>
    <scope>NUCLEOTIDE SEQUENCE [LARGE SCALE GENOMIC DNA]</scope>
    <source>
        <strain evidence="2 3">KS 22</strain>
    </source>
</reference>
<accession>A0A7G5BV23</accession>
<gene>
    <name evidence="2" type="ORF">FPL14_05990</name>
</gene>
<dbReference type="SMART" id="SM00089">
    <property type="entry name" value="PKD"/>
    <property type="match status" value="1"/>
</dbReference>
<dbReference type="InterPro" id="IPR013783">
    <property type="entry name" value="Ig-like_fold"/>
</dbReference>
<organism evidence="2 3">
    <name type="scientific">Cohnella cholangitidis</name>
    <dbReference type="NCBI Taxonomy" id="2598458"/>
    <lineage>
        <taxon>Bacteria</taxon>
        <taxon>Bacillati</taxon>
        <taxon>Bacillota</taxon>
        <taxon>Bacilli</taxon>
        <taxon>Bacillales</taxon>
        <taxon>Paenibacillaceae</taxon>
        <taxon>Cohnella</taxon>
    </lineage>
</organism>
<dbReference type="Pfam" id="PF25788">
    <property type="entry name" value="Ig_Rha78A_N"/>
    <property type="match status" value="1"/>
</dbReference>
<dbReference type="PROSITE" id="PS50093">
    <property type="entry name" value="PKD"/>
    <property type="match status" value="1"/>
</dbReference>
<dbReference type="Gene3D" id="2.60.40.10">
    <property type="entry name" value="Immunoglobulins"/>
    <property type="match status" value="2"/>
</dbReference>
<feature type="domain" description="PKD" evidence="1">
    <location>
        <begin position="632"/>
        <end position="697"/>
    </location>
</feature>
<dbReference type="CDD" id="cd00146">
    <property type="entry name" value="PKD"/>
    <property type="match status" value="1"/>
</dbReference>
<dbReference type="AlphaFoldDB" id="A0A7G5BV23"/>
<name>A0A7G5BV23_9BACL</name>
<evidence type="ECO:0000313" key="3">
    <source>
        <dbReference type="Proteomes" id="UP000515679"/>
    </source>
</evidence>
<dbReference type="InterPro" id="IPR022409">
    <property type="entry name" value="PKD/Chitinase_dom"/>
</dbReference>
<evidence type="ECO:0000259" key="1">
    <source>
        <dbReference type="PROSITE" id="PS50093"/>
    </source>
</evidence>
<sequence length="837" mass="93853">MYYNAGKQPYSWDTRDETNSGLMRLNLITRAEEQIDPSYSKLVGMTYDEKLYYNMNNKMYVYDPERNSKEYVFDTSTDSEIRYGPMMLLPTTDVVNAPPSDKGLKGITWRDPTNKFFVDITNKNRPDMNTPQIQSSMLKSLLENNVSYNVLGAAANQAQSNALISLNDGNGKFYDNSDPDAALTTFTNDLITRVNQDAVLDHYLLLGESLDYMTSYLDPEYDPEFASRWRFDHDPSVFENNQGAIENNGGFIPGAIITPPKVGKYEVQYQAQDNPTSNPKYFSYRKWSEGPGDTLTFYVHRAPFALYSASANLNGNQYHVSINEYSYDLDHQTASGKGITQKVWRWKNIKDTSWTAGLPPAILAENEQYVVSLKVKDIEGAWSDENVQIIGATGNLPPVALFTAEPARISQAEDFTITDLSFDPNNDPIVERKWEAVKDGVQVYADAQAPTASQLKAGAISKGKPAIGKYTLSLQVRDEPPVGISMWSNVYRQDVQILNVPPEAMMVVPDGTKENPTIFKNSRPVFKWNQTDADPGTVFKKYQIQIINEYNSHFILDTGERNQNTAATTATWTPSADLPTGKKMQVRVRVNDGTEWSGWSPRTWFMINSPPVADFDWSPKPSWEGDPITLINQSADPDDDVLTYQWDITGPNGYTRASTETNPTIPDTANRPGIYTVTLTAKDSNGETDTKKKQIPVGELTLAGRVKHTPEWEENRLNWNAKYPEKSRAENVFWAGEAFVLEATVTDTGESATRAIAVKAMATTELQKSLTESSLRSTLWATILREGDTDIVFDELPDGHYVFAFTVNYSNGVTKTAAVPIEIRNAADEYVQVHRVQ</sequence>
<dbReference type="Proteomes" id="UP000515679">
    <property type="component" value="Chromosome"/>
</dbReference>
<dbReference type="Pfam" id="PF18911">
    <property type="entry name" value="PKD_4"/>
    <property type="match status" value="1"/>
</dbReference>
<dbReference type="SUPFAM" id="SSF49299">
    <property type="entry name" value="PKD domain"/>
    <property type="match status" value="1"/>
</dbReference>